<dbReference type="RefSeq" id="WP_167520586.1">
    <property type="nucleotide sequence ID" value="NZ_CP088014.1"/>
</dbReference>
<comment type="caution">
    <text evidence="1">The sequence shown here is derived from an EMBL/GenBank/DDBJ whole genome shotgun (WGS) entry which is preliminary data.</text>
</comment>
<dbReference type="AlphaFoldDB" id="A0A562L365"/>
<proteinExistence type="predicted"/>
<evidence type="ECO:0000313" key="1">
    <source>
        <dbReference type="EMBL" id="TWI02071.1"/>
    </source>
</evidence>
<keyword evidence="2" id="KW-1185">Reference proteome</keyword>
<gene>
    <name evidence="1" type="ORF">IQ17_04431</name>
</gene>
<reference evidence="1 2" key="1">
    <citation type="journal article" date="2015" name="Stand. Genomic Sci.">
        <title>Genomic Encyclopedia of Bacterial and Archaeal Type Strains, Phase III: the genomes of soil and plant-associated and newly described type strains.</title>
        <authorList>
            <person name="Whitman W.B."/>
            <person name="Woyke T."/>
            <person name="Klenk H.P."/>
            <person name="Zhou Y."/>
            <person name="Lilburn T.G."/>
            <person name="Beck B.J."/>
            <person name="De Vos P."/>
            <person name="Vandamme P."/>
            <person name="Eisen J.A."/>
            <person name="Garrity G."/>
            <person name="Hugenholtz P."/>
            <person name="Kyrpides N.C."/>
        </authorList>
    </citation>
    <scope>NUCLEOTIDE SEQUENCE [LARGE SCALE GENOMIC DNA]</scope>
    <source>
        <strain evidence="1 2">CGMCC 1.10947</strain>
    </source>
</reference>
<evidence type="ECO:0000313" key="2">
    <source>
        <dbReference type="Proteomes" id="UP000317176"/>
    </source>
</evidence>
<dbReference type="EMBL" id="VLKL01000012">
    <property type="protein sequence ID" value="TWI02071.1"/>
    <property type="molecule type" value="Genomic_DNA"/>
</dbReference>
<sequence>MGIIKFARGATLSDKDRKALQKLLAAEKKKLQSALKEVDASLSVLSGSKKAKKKKK</sequence>
<accession>A0A562L365</accession>
<organism evidence="1 2">
    <name type="scientific">Bradyrhizobium daqingense</name>
    <dbReference type="NCBI Taxonomy" id="993502"/>
    <lineage>
        <taxon>Bacteria</taxon>
        <taxon>Pseudomonadati</taxon>
        <taxon>Pseudomonadota</taxon>
        <taxon>Alphaproteobacteria</taxon>
        <taxon>Hyphomicrobiales</taxon>
        <taxon>Nitrobacteraceae</taxon>
        <taxon>Bradyrhizobium</taxon>
    </lineage>
</organism>
<name>A0A562L365_9BRAD</name>
<protein>
    <submittedName>
        <fullName evidence="1">Uncharacterized protein</fullName>
    </submittedName>
</protein>
<dbReference type="Proteomes" id="UP000317176">
    <property type="component" value="Unassembled WGS sequence"/>
</dbReference>